<protein>
    <submittedName>
        <fullName evidence="3">General transcription factor II-I repeat domain-containing protein 2-like</fullName>
    </submittedName>
</protein>
<keyword evidence="4" id="KW-1185">Reference proteome</keyword>
<dbReference type="RefSeq" id="XP_016898210.1">
    <property type="nucleotide sequence ID" value="XM_017042721.2"/>
</dbReference>
<evidence type="ECO:0000259" key="1">
    <source>
        <dbReference type="Pfam" id="PF05699"/>
    </source>
</evidence>
<dbReference type="GeneTree" id="ENSGT00950000182812"/>
<dbReference type="SUPFAM" id="SSF53098">
    <property type="entry name" value="Ribonuclease H-like"/>
    <property type="match status" value="1"/>
</dbReference>
<dbReference type="Proteomes" id="UP000265120">
    <property type="component" value="Chromosome W"/>
</dbReference>
<evidence type="ECO:0000259" key="2">
    <source>
        <dbReference type="Pfam" id="PF18658"/>
    </source>
</evidence>
<dbReference type="KEGG" id="csem:107990216"/>
<reference evidence="3 4" key="1">
    <citation type="journal article" date="2014" name="Nat. Genet.">
        <title>Whole-genome sequence of a flatfish provides insights into ZW sex chromosome evolution and adaptation to a benthic lifestyle.</title>
        <authorList>
            <person name="Chen S."/>
            <person name="Zhang G."/>
            <person name="Shao C."/>
            <person name="Huang Q."/>
            <person name="Liu G."/>
            <person name="Zhang P."/>
            <person name="Song W."/>
            <person name="An N."/>
            <person name="Chalopin D."/>
            <person name="Volff J.N."/>
            <person name="Hong Y."/>
            <person name="Li Q."/>
            <person name="Sha Z."/>
            <person name="Zhou H."/>
            <person name="Xie M."/>
            <person name="Yu Q."/>
            <person name="Liu Y."/>
            <person name="Xiang H."/>
            <person name="Wang N."/>
            <person name="Wu K."/>
            <person name="Yang C."/>
            <person name="Zhou Q."/>
            <person name="Liao X."/>
            <person name="Yang L."/>
            <person name="Hu Q."/>
            <person name="Zhang J."/>
            <person name="Meng L."/>
            <person name="Jin L."/>
            <person name="Tian Y."/>
            <person name="Lian J."/>
            <person name="Yang J."/>
            <person name="Miao G."/>
            <person name="Liu S."/>
            <person name="Liang Z."/>
            <person name="Yan F."/>
            <person name="Li Y."/>
            <person name="Sun B."/>
            <person name="Zhang H."/>
            <person name="Zhang J."/>
            <person name="Zhu Y."/>
            <person name="Du M."/>
            <person name="Zhao Y."/>
            <person name="Schartl M."/>
            <person name="Tang Q."/>
            <person name="Wang J."/>
        </authorList>
    </citation>
    <scope>NUCLEOTIDE SEQUENCE</scope>
</reference>
<feature type="domain" description="HAT C-terminal dimerisation" evidence="1">
    <location>
        <begin position="528"/>
        <end position="575"/>
    </location>
</feature>
<dbReference type="OMA" id="HTITWIR"/>
<dbReference type="PANTHER" id="PTHR45913:SF5">
    <property type="entry name" value="GENERAL TRANSCRIPTION FACTOR II-I REPEAT DOMAIN-CONTAINING PROTEIN 2A-LIKE PROTEIN"/>
    <property type="match status" value="1"/>
</dbReference>
<dbReference type="OrthoDB" id="1101576at2759"/>
<organism evidence="3 4">
    <name type="scientific">Cynoglossus semilaevis</name>
    <name type="common">Tongue sole</name>
    <dbReference type="NCBI Taxonomy" id="244447"/>
    <lineage>
        <taxon>Eukaryota</taxon>
        <taxon>Metazoa</taxon>
        <taxon>Chordata</taxon>
        <taxon>Craniata</taxon>
        <taxon>Vertebrata</taxon>
        <taxon>Euteleostomi</taxon>
        <taxon>Actinopterygii</taxon>
        <taxon>Neopterygii</taxon>
        <taxon>Teleostei</taxon>
        <taxon>Neoteleostei</taxon>
        <taxon>Acanthomorphata</taxon>
        <taxon>Carangaria</taxon>
        <taxon>Pleuronectiformes</taxon>
        <taxon>Pleuronectoidei</taxon>
        <taxon>Cynoglossidae</taxon>
        <taxon>Cynoglossinae</taxon>
        <taxon>Cynoglossus</taxon>
    </lineage>
</organism>
<evidence type="ECO:0000313" key="4">
    <source>
        <dbReference type="Proteomes" id="UP000265120"/>
    </source>
</evidence>
<sequence>MALSKKRKVDKECRIFQEKWTTSYLFTETHGKPLCLVCLQQVSACKEYNIRRHYETRHSANYDNLQGQLRKDKVKELLAGLKKQQSTFTRSREVSEAAVKASYLIASEIASASKPYSDGDFVKRCMMKAAELVCPEKRQAFANISLTRNIIAERISELSADLDTQLKQRVMSFIALSVAIDESTDITDVAQLAIFIRGVDETLTVTEEFVELVPMMDTTTAEDIFGSVVAALDRVGVDWSRAVSMATDGAPSMIGKKAGVVTKFREKVQALNGGDRFLTFHCILHQEALCCKSLKMDHVMEVVVRTVNFIRARGLNHRQFDTLLSDSNITHSLPYHTEVRWLSRGAVLRYFFDLREEIRQFTEKKGKPLSELQSQEWLQDLAFLVDITEHLNSLNKMLQGRKKVVTQFFDKIQAFKLKLTLWETQLASGDPAHFPCLRDVRVTRPDADVKRYKDKIAGLLWEFEKRFQVFGELETEFSVFRSPFTVKASDLPVDIQLEIIDLQCDADLKGKFASVGLDTFYQYLLPGYPKLTAMAAKILCMFGTTYLCEQIFSVMNINKTKMRSRLTHKHLNDILKVTATQDMTPDVDALVQAKRCQISGTKTSPE</sequence>
<proteinExistence type="predicted"/>
<dbReference type="InterPro" id="IPR040647">
    <property type="entry name" value="SPIN-DOC_Znf-C2H2"/>
</dbReference>
<reference evidence="3" key="2">
    <citation type="submission" date="2025-08" db="UniProtKB">
        <authorList>
            <consortium name="Ensembl"/>
        </authorList>
    </citation>
    <scope>IDENTIFICATION</scope>
</reference>
<evidence type="ECO:0000313" key="3">
    <source>
        <dbReference type="Ensembl" id="ENSCSEP00000025263.1"/>
    </source>
</evidence>
<dbReference type="InterPro" id="IPR012337">
    <property type="entry name" value="RNaseH-like_sf"/>
</dbReference>
<reference evidence="3" key="3">
    <citation type="submission" date="2025-09" db="UniProtKB">
        <authorList>
            <consortium name="Ensembl"/>
        </authorList>
    </citation>
    <scope>IDENTIFICATION</scope>
</reference>
<accession>A0A3P8WCR5</accession>
<dbReference type="GO" id="GO:0046983">
    <property type="term" value="F:protein dimerization activity"/>
    <property type="evidence" value="ECO:0007669"/>
    <property type="project" value="InterPro"/>
</dbReference>
<dbReference type="Pfam" id="PF05699">
    <property type="entry name" value="Dimer_Tnp_hAT"/>
    <property type="match status" value="1"/>
</dbReference>
<dbReference type="InterPro" id="IPR008906">
    <property type="entry name" value="HATC_C_dom"/>
</dbReference>
<dbReference type="PANTHER" id="PTHR45913">
    <property type="entry name" value="EPM2A-INTERACTING PROTEIN 1"/>
    <property type="match status" value="1"/>
</dbReference>
<dbReference type="Ensembl" id="ENSCSET00000025601.1">
    <property type="protein sequence ID" value="ENSCSEP00000025263.1"/>
    <property type="gene ID" value="ENSCSEG00000016133.1"/>
</dbReference>
<dbReference type="Pfam" id="PF18658">
    <property type="entry name" value="zf-C2H2_12"/>
    <property type="match status" value="1"/>
</dbReference>
<dbReference type="InParanoid" id="A0A3P8WCR5"/>
<feature type="domain" description="SPIN-DOC-like zinc-finger" evidence="2">
    <location>
        <begin position="17"/>
        <end position="71"/>
    </location>
</feature>
<dbReference type="GeneID" id="107990216"/>
<name>A0A3P8WCR5_CYNSE</name>
<dbReference type="AlphaFoldDB" id="A0A3P8WCR5"/>